<dbReference type="Proteomes" id="UP000827889">
    <property type="component" value="Chromosome 11"/>
</dbReference>
<feature type="compositionally biased region" description="Basic and acidic residues" evidence="1">
    <location>
        <begin position="90"/>
        <end position="104"/>
    </location>
</feature>
<sequence length="139" mass="16158">MLAPWEKGKRPAIKTKPKCIVLKKPKPKVAEKSPKVIVPWARQWLEELRHLKELTEKEKTPTNAFSEEDPEEESLEKENLEGEPLNEEVLIEKPYLEGELGRELLEEEPPIDYSSEENPSEESSQDNEDYLDEESDEDN</sequence>
<feature type="region of interest" description="Disordered" evidence="1">
    <location>
        <begin position="53"/>
        <end position="139"/>
    </location>
</feature>
<gene>
    <name evidence="3" type="primary">LOC115756286</name>
</gene>
<organism evidence="2 3">
    <name type="scientific">Rhodamnia argentea</name>
    <dbReference type="NCBI Taxonomy" id="178133"/>
    <lineage>
        <taxon>Eukaryota</taxon>
        <taxon>Viridiplantae</taxon>
        <taxon>Streptophyta</taxon>
        <taxon>Embryophyta</taxon>
        <taxon>Tracheophyta</taxon>
        <taxon>Spermatophyta</taxon>
        <taxon>Magnoliopsida</taxon>
        <taxon>eudicotyledons</taxon>
        <taxon>Gunneridae</taxon>
        <taxon>Pentapetalae</taxon>
        <taxon>rosids</taxon>
        <taxon>malvids</taxon>
        <taxon>Myrtales</taxon>
        <taxon>Myrtaceae</taxon>
        <taxon>Myrtoideae</taxon>
        <taxon>Myrteae</taxon>
        <taxon>Australasian group</taxon>
        <taxon>Rhodamnia</taxon>
    </lineage>
</organism>
<keyword evidence="2" id="KW-1185">Reference proteome</keyword>
<reference evidence="3" key="1">
    <citation type="submission" date="2025-08" db="UniProtKB">
        <authorList>
            <consortium name="RefSeq"/>
        </authorList>
    </citation>
    <scope>IDENTIFICATION</scope>
    <source>
        <tissue evidence="3">Leaf</tissue>
    </source>
</reference>
<dbReference type="GeneID" id="115756286"/>
<feature type="compositionally biased region" description="Acidic residues" evidence="1">
    <location>
        <begin position="105"/>
        <end position="139"/>
    </location>
</feature>
<dbReference type="RefSeq" id="XP_030551852.2">
    <property type="nucleotide sequence ID" value="XM_030695992.2"/>
</dbReference>
<evidence type="ECO:0000256" key="1">
    <source>
        <dbReference type="SAM" id="MobiDB-lite"/>
    </source>
</evidence>
<accession>A0A8B8R019</accession>
<protein>
    <submittedName>
        <fullName evidence="3">Uncharacterized protein LOC115756286</fullName>
    </submittedName>
</protein>
<evidence type="ECO:0000313" key="3">
    <source>
        <dbReference type="RefSeq" id="XP_030551852.2"/>
    </source>
</evidence>
<proteinExistence type="predicted"/>
<evidence type="ECO:0000313" key="2">
    <source>
        <dbReference type="Proteomes" id="UP000827889"/>
    </source>
</evidence>
<name>A0A8B8R019_9MYRT</name>
<dbReference type="AlphaFoldDB" id="A0A8B8R019"/>
<feature type="compositionally biased region" description="Acidic residues" evidence="1">
    <location>
        <begin position="66"/>
        <end position="75"/>
    </location>
</feature>
<dbReference type="KEGG" id="rarg:115756286"/>